<dbReference type="PANTHER" id="PTHR33571">
    <property type="entry name" value="SSL8005 PROTEIN"/>
    <property type="match status" value="1"/>
</dbReference>
<evidence type="ECO:0000256" key="3">
    <source>
        <dbReference type="ARBA" id="ARBA00022679"/>
    </source>
</evidence>
<dbReference type="SUPFAM" id="SSF47598">
    <property type="entry name" value="Ribbon-helix-helix"/>
    <property type="match status" value="1"/>
</dbReference>
<dbReference type="OrthoDB" id="7272556at2"/>
<dbReference type="Gene3D" id="3.30.460.10">
    <property type="entry name" value="Beta Polymerase, domain 2"/>
    <property type="match status" value="1"/>
</dbReference>
<sequence>MDRAAFLSVRLPPEVRNRVKAAAAARGQSVQELVGSLVEQFLAEQDRSPPALPAVLGRLRGHEAELRQRGICGLWIFGSVVRGEARPDSDIDLIAEFEPRVRLSLTGLASLRADLADLLGAPVDLAEWGLLKSPVRAQAEREAVRVF</sequence>
<protein>
    <submittedName>
        <fullName evidence="11">Nucleotidyltransferase domain-containing protein</fullName>
    </submittedName>
</protein>
<dbReference type="SUPFAM" id="SSF81301">
    <property type="entry name" value="Nucleotidyltransferase"/>
    <property type="match status" value="1"/>
</dbReference>
<proteinExistence type="inferred from homology"/>
<evidence type="ECO:0000256" key="9">
    <source>
        <dbReference type="ARBA" id="ARBA00038276"/>
    </source>
</evidence>
<evidence type="ECO:0000256" key="8">
    <source>
        <dbReference type="ARBA" id="ARBA00022842"/>
    </source>
</evidence>
<dbReference type="InterPro" id="IPR002934">
    <property type="entry name" value="Polymerase_NTP_transf_dom"/>
</dbReference>
<dbReference type="Pfam" id="PF01909">
    <property type="entry name" value="NTP_transf_2"/>
    <property type="match status" value="1"/>
</dbReference>
<evidence type="ECO:0000313" key="12">
    <source>
        <dbReference type="Proteomes" id="UP000295023"/>
    </source>
</evidence>
<evidence type="ECO:0000256" key="2">
    <source>
        <dbReference type="ARBA" id="ARBA00022649"/>
    </source>
</evidence>
<dbReference type="InterPro" id="IPR010985">
    <property type="entry name" value="Ribbon_hlx_hlx"/>
</dbReference>
<evidence type="ECO:0000313" key="11">
    <source>
        <dbReference type="EMBL" id="TCZ61078.1"/>
    </source>
</evidence>
<keyword evidence="8" id="KW-0460">Magnesium</keyword>
<dbReference type="GO" id="GO:0046872">
    <property type="term" value="F:metal ion binding"/>
    <property type="evidence" value="ECO:0007669"/>
    <property type="project" value="UniProtKB-KW"/>
</dbReference>
<evidence type="ECO:0000259" key="10">
    <source>
        <dbReference type="Pfam" id="PF01909"/>
    </source>
</evidence>
<gene>
    <name evidence="11" type="ORF">EXY23_13180</name>
</gene>
<evidence type="ECO:0000256" key="5">
    <source>
        <dbReference type="ARBA" id="ARBA00022723"/>
    </source>
</evidence>
<dbReference type="RefSeq" id="WP_132289696.1">
    <property type="nucleotide sequence ID" value="NZ_SKBM01000011.1"/>
</dbReference>
<keyword evidence="6" id="KW-0547">Nucleotide-binding</keyword>
<dbReference type="PANTHER" id="PTHR33571:SF12">
    <property type="entry name" value="BSL3053 PROTEIN"/>
    <property type="match status" value="1"/>
</dbReference>
<keyword evidence="7" id="KW-0067">ATP-binding</keyword>
<dbReference type="GO" id="GO:0006355">
    <property type="term" value="P:regulation of DNA-templated transcription"/>
    <property type="evidence" value="ECO:0007669"/>
    <property type="project" value="InterPro"/>
</dbReference>
<dbReference type="EMBL" id="SKBM01000011">
    <property type="protein sequence ID" value="TCZ61078.1"/>
    <property type="molecule type" value="Genomic_DNA"/>
</dbReference>
<keyword evidence="2" id="KW-1277">Toxin-antitoxin system</keyword>
<dbReference type="InterPro" id="IPR052038">
    <property type="entry name" value="Type-VII_TA_antitoxin"/>
</dbReference>
<dbReference type="AlphaFoldDB" id="A0A4R4DJ07"/>
<accession>A0A4R4DJ07</accession>
<name>A0A4R4DJ07_9PROT</name>
<evidence type="ECO:0000256" key="7">
    <source>
        <dbReference type="ARBA" id="ARBA00022840"/>
    </source>
</evidence>
<feature type="domain" description="Polymerase nucleotidyl transferase" evidence="10">
    <location>
        <begin position="62"/>
        <end position="142"/>
    </location>
</feature>
<reference evidence="11 12" key="1">
    <citation type="submission" date="2019-03" db="EMBL/GenBank/DDBJ databases">
        <title>Paracraurococcus aquatilis NE82 genome sequence.</title>
        <authorList>
            <person name="Zhao Y."/>
            <person name="Du Z."/>
        </authorList>
    </citation>
    <scope>NUCLEOTIDE SEQUENCE [LARGE SCALE GENOMIC DNA]</scope>
    <source>
        <strain evidence="11 12">NE82</strain>
    </source>
</reference>
<evidence type="ECO:0000256" key="1">
    <source>
        <dbReference type="ARBA" id="ARBA00001946"/>
    </source>
</evidence>
<dbReference type="CDD" id="cd05403">
    <property type="entry name" value="NT_KNTase_like"/>
    <property type="match status" value="1"/>
</dbReference>
<dbReference type="Gene3D" id="1.10.1220.10">
    <property type="entry name" value="Met repressor-like"/>
    <property type="match status" value="1"/>
</dbReference>
<keyword evidence="3 11" id="KW-0808">Transferase</keyword>
<dbReference type="InterPro" id="IPR043519">
    <property type="entry name" value="NT_sf"/>
</dbReference>
<comment type="caution">
    <text evidence="11">The sequence shown here is derived from an EMBL/GenBank/DDBJ whole genome shotgun (WGS) entry which is preliminary data.</text>
</comment>
<dbReference type="GO" id="GO:0005524">
    <property type="term" value="F:ATP binding"/>
    <property type="evidence" value="ECO:0007669"/>
    <property type="project" value="UniProtKB-KW"/>
</dbReference>
<keyword evidence="12" id="KW-1185">Reference proteome</keyword>
<keyword evidence="4" id="KW-0548">Nucleotidyltransferase</keyword>
<comment type="cofactor">
    <cofactor evidence="1">
        <name>Mg(2+)</name>
        <dbReference type="ChEBI" id="CHEBI:18420"/>
    </cofactor>
</comment>
<evidence type="ECO:0000256" key="6">
    <source>
        <dbReference type="ARBA" id="ARBA00022741"/>
    </source>
</evidence>
<comment type="similarity">
    <text evidence="9">Belongs to the MntA antitoxin family.</text>
</comment>
<dbReference type="InterPro" id="IPR013321">
    <property type="entry name" value="Arc_rbn_hlx_hlx"/>
</dbReference>
<organism evidence="11 12">
    <name type="scientific">Roseicella aquatilis</name>
    <dbReference type="NCBI Taxonomy" id="2527868"/>
    <lineage>
        <taxon>Bacteria</taxon>
        <taxon>Pseudomonadati</taxon>
        <taxon>Pseudomonadota</taxon>
        <taxon>Alphaproteobacteria</taxon>
        <taxon>Acetobacterales</taxon>
        <taxon>Roseomonadaceae</taxon>
        <taxon>Roseicella</taxon>
    </lineage>
</organism>
<dbReference type="Proteomes" id="UP000295023">
    <property type="component" value="Unassembled WGS sequence"/>
</dbReference>
<keyword evidence="5" id="KW-0479">Metal-binding</keyword>
<dbReference type="GO" id="GO:0016779">
    <property type="term" value="F:nucleotidyltransferase activity"/>
    <property type="evidence" value="ECO:0007669"/>
    <property type="project" value="UniProtKB-KW"/>
</dbReference>
<evidence type="ECO:0000256" key="4">
    <source>
        <dbReference type="ARBA" id="ARBA00022695"/>
    </source>
</evidence>